<dbReference type="Proteomes" id="UP001208570">
    <property type="component" value="Unassembled WGS sequence"/>
</dbReference>
<evidence type="ECO:0000313" key="3">
    <source>
        <dbReference type="Proteomes" id="UP001208570"/>
    </source>
</evidence>
<evidence type="ECO:0000256" key="1">
    <source>
        <dbReference type="ARBA" id="ARBA00022737"/>
    </source>
</evidence>
<dbReference type="Gene3D" id="3.80.10.10">
    <property type="entry name" value="Ribonuclease Inhibitor"/>
    <property type="match status" value="1"/>
</dbReference>
<dbReference type="AlphaFoldDB" id="A0AAD9IXV9"/>
<dbReference type="GO" id="GO:0005737">
    <property type="term" value="C:cytoplasm"/>
    <property type="evidence" value="ECO:0007669"/>
    <property type="project" value="TreeGrafter"/>
</dbReference>
<sequence length="512" mass="58555">MSDVNRTAVQQILQPVSLYRCCQMCLLSAQEHLSSILRHTRLPTTVHVELFIEAILEVQRIGCLYGPAIAGLLTVWPEESLKMSKLFPEKKIDSLLQATDDNNCTVLDMILDGLLNLKSNCRLVHLDLSCVPPSNIFHLPVLFLPETDTLWDEITDTVLEQGKSFVDDGDDTMESVLSWKLTEISQANAGVSSAYSGPETVQICLESTVSLTEWVAMIDDIIGLCTQDLSPFRYGFTKLSVDNFYIVDSKLLKWLLSVINIEILERLFIYGKSRSIRLVMWELHQDLLRIPNLLVFGLGTTGPKLHLQLISPKEPTDADCIQPTEHVLEQWSHLRNLQLTGLLLTKKINIWLTSLHNPLHTLSLYACKLDRQDLEYLSQSHHLHSLLHLNLEKNDLRDCGEEICQVIRAAPQLELLNLRETKLKLHEKLSVITALHESEKLHTLAMYEQEDMSSTSGYESMVELACGIRSLKKLYIFPFMYQPFEIFYREGVERASEMILCLNERKDIELYY</sequence>
<comment type="caution">
    <text evidence="2">The sequence shown here is derived from an EMBL/GenBank/DDBJ whole genome shotgun (WGS) entry which is preliminary data.</text>
</comment>
<dbReference type="InterPro" id="IPR032675">
    <property type="entry name" value="LRR_dom_sf"/>
</dbReference>
<dbReference type="PANTHER" id="PTHR14224:SF37">
    <property type="entry name" value="LEUCINE-RICH REPEAT-CONTAINING PROTEIN 14"/>
    <property type="match status" value="1"/>
</dbReference>
<name>A0AAD9IXV9_9ANNE</name>
<keyword evidence="3" id="KW-1185">Reference proteome</keyword>
<keyword evidence="1" id="KW-0677">Repeat</keyword>
<protein>
    <submittedName>
        <fullName evidence="2">Uncharacterized protein</fullName>
    </submittedName>
</protein>
<dbReference type="PANTHER" id="PTHR14224">
    <property type="entry name" value="SIMILAR TO PREFERENTIALLY EXPRESSED ANTIGEN IN MELANOMA-LIKE 3"/>
    <property type="match status" value="1"/>
</dbReference>
<gene>
    <name evidence="2" type="ORF">LSH36_891g00011</name>
</gene>
<evidence type="ECO:0000313" key="2">
    <source>
        <dbReference type="EMBL" id="KAK2142962.1"/>
    </source>
</evidence>
<reference evidence="2" key="1">
    <citation type="journal article" date="2023" name="Mol. Biol. Evol.">
        <title>Third-Generation Sequencing Reveals the Adaptive Role of the Epigenome in Three Deep-Sea Polychaetes.</title>
        <authorList>
            <person name="Perez M."/>
            <person name="Aroh O."/>
            <person name="Sun Y."/>
            <person name="Lan Y."/>
            <person name="Juniper S.K."/>
            <person name="Young C.R."/>
            <person name="Angers B."/>
            <person name="Qian P.Y."/>
        </authorList>
    </citation>
    <scope>NUCLEOTIDE SEQUENCE</scope>
    <source>
        <strain evidence="2">P08H-3</strain>
    </source>
</reference>
<dbReference type="InterPro" id="IPR050694">
    <property type="entry name" value="LRRC14/PRAME"/>
</dbReference>
<proteinExistence type="predicted"/>
<accession>A0AAD9IXV9</accession>
<organism evidence="2 3">
    <name type="scientific">Paralvinella palmiformis</name>
    <dbReference type="NCBI Taxonomy" id="53620"/>
    <lineage>
        <taxon>Eukaryota</taxon>
        <taxon>Metazoa</taxon>
        <taxon>Spiralia</taxon>
        <taxon>Lophotrochozoa</taxon>
        <taxon>Annelida</taxon>
        <taxon>Polychaeta</taxon>
        <taxon>Sedentaria</taxon>
        <taxon>Canalipalpata</taxon>
        <taxon>Terebellida</taxon>
        <taxon>Terebelliformia</taxon>
        <taxon>Alvinellidae</taxon>
        <taxon>Paralvinella</taxon>
    </lineage>
</organism>
<dbReference type="SUPFAM" id="SSF52047">
    <property type="entry name" value="RNI-like"/>
    <property type="match status" value="1"/>
</dbReference>
<dbReference type="EMBL" id="JAODUP010000891">
    <property type="protein sequence ID" value="KAK2142962.1"/>
    <property type="molecule type" value="Genomic_DNA"/>
</dbReference>